<comment type="caution">
    <text evidence="2">The sequence shown here is derived from an EMBL/GenBank/DDBJ whole genome shotgun (WGS) entry which is preliminary data.</text>
</comment>
<organism evidence="2 3">
    <name type="scientific">Aromatoleum petrolei</name>
    <dbReference type="NCBI Taxonomy" id="76116"/>
    <lineage>
        <taxon>Bacteria</taxon>
        <taxon>Pseudomonadati</taxon>
        <taxon>Pseudomonadota</taxon>
        <taxon>Betaproteobacteria</taxon>
        <taxon>Rhodocyclales</taxon>
        <taxon>Rhodocyclaceae</taxon>
        <taxon>Aromatoleum</taxon>
    </lineage>
</organism>
<sequence length="376" mass="38918">MTQHATGRAQAGISLVEMMVGIVVGLIIAIAITSSVAAIGKQFRITGAGASAAESAQLGLAMVERDARMAGAAVFSGSVATMCPRLNAYDATKVPATTNDGTPIGEAWPPVRITDGGTGSDTIDLILTPPAATINLNVAVTKELPTSSSVLKVSEPGGRLAVGDLVLVAQPPPNTSGYPCTLIQVTDITGNCTDGATGCNVNFGSGESVYNPPNANTAFSITEPYGPGSVLMKMPTFTYTRYRVQCNSLLRHDAGITPSCTGTPSYRDSALAAGIVMLKAQYGISNAGSDAIVQWKRASAIAAGEMARVKAVRVAIVAQSAEVDGTQVTSSAPVVFDGSQTLDLSALSLPPGKSWQNYRYRVHETVVPVRNSAWNR</sequence>
<reference evidence="2 3" key="1">
    <citation type="submission" date="2019-12" db="EMBL/GenBank/DDBJ databases">
        <title>Comparative genomics gives insights into the taxonomy of the Azoarcus-Aromatoleum group and reveals separate origins of nif in the plant-associated Azoarcus and non-plant-associated Aromatoleum sub-groups.</title>
        <authorList>
            <person name="Lafos M."/>
            <person name="Maluk M."/>
            <person name="Batista M."/>
            <person name="Junghare M."/>
            <person name="Carmona M."/>
            <person name="Faoro H."/>
            <person name="Cruz L.M."/>
            <person name="Battistoni F."/>
            <person name="De Souza E."/>
            <person name="Pedrosa F."/>
            <person name="Chen W.-M."/>
            <person name="Poole P.S."/>
            <person name="Dixon R.A."/>
            <person name="James E.K."/>
        </authorList>
    </citation>
    <scope>NUCLEOTIDE SEQUENCE [LARGE SCALE GENOMIC DNA]</scope>
    <source>
        <strain evidence="2 3">ToN1</strain>
    </source>
</reference>
<gene>
    <name evidence="2" type="ORF">GPA26_19680</name>
</gene>
<evidence type="ECO:0000256" key="1">
    <source>
        <dbReference type="SAM" id="Phobius"/>
    </source>
</evidence>
<dbReference type="Proteomes" id="UP000652074">
    <property type="component" value="Unassembled WGS sequence"/>
</dbReference>
<accession>A0ABX1MRY9</accession>
<proteinExistence type="predicted"/>
<dbReference type="InterPro" id="IPR032092">
    <property type="entry name" value="PilW"/>
</dbReference>
<feature type="transmembrane region" description="Helical" evidence="1">
    <location>
        <begin position="12"/>
        <end position="32"/>
    </location>
</feature>
<dbReference type="RefSeq" id="WP_169208030.1">
    <property type="nucleotide sequence ID" value="NZ_CP059560.1"/>
</dbReference>
<evidence type="ECO:0008006" key="4">
    <source>
        <dbReference type="Google" id="ProtNLM"/>
    </source>
</evidence>
<protein>
    <recommendedName>
        <fullName evidence="4">Type IV pilus assembly protein PilW</fullName>
    </recommendedName>
</protein>
<keyword evidence="1" id="KW-0812">Transmembrane</keyword>
<keyword evidence="1" id="KW-1133">Transmembrane helix</keyword>
<dbReference type="InterPro" id="IPR012902">
    <property type="entry name" value="N_methyl_site"/>
</dbReference>
<name>A0ABX1MRY9_9RHOO</name>
<evidence type="ECO:0000313" key="2">
    <source>
        <dbReference type="EMBL" id="NMF90695.1"/>
    </source>
</evidence>
<keyword evidence="1" id="KW-0472">Membrane</keyword>
<dbReference type="EMBL" id="WTVR01000049">
    <property type="protein sequence ID" value="NMF90695.1"/>
    <property type="molecule type" value="Genomic_DNA"/>
</dbReference>
<dbReference type="Pfam" id="PF16074">
    <property type="entry name" value="PilW"/>
    <property type="match status" value="1"/>
</dbReference>
<keyword evidence="3" id="KW-1185">Reference proteome</keyword>
<dbReference type="PROSITE" id="PS00409">
    <property type="entry name" value="PROKAR_NTER_METHYL"/>
    <property type="match status" value="1"/>
</dbReference>
<evidence type="ECO:0000313" key="3">
    <source>
        <dbReference type="Proteomes" id="UP000652074"/>
    </source>
</evidence>